<dbReference type="SMART" id="SM00233">
    <property type="entry name" value="PH"/>
    <property type="match status" value="1"/>
</dbReference>
<feature type="compositionally biased region" description="Basic and acidic residues" evidence="1">
    <location>
        <begin position="318"/>
        <end position="328"/>
    </location>
</feature>
<feature type="region of interest" description="Disordered" evidence="1">
    <location>
        <begin position="1"/>
        <end position="30"/>
    </location>
</feature>
<gene>
    <name evidence="3" type="ORF">EJ02DRAFT_136512</name>
</gene>
<dbReference type="PANTHER" id="PTHR37283">
    <property type="entry name" value="PH DOMAIN-CONTAINING PROTEIN YHR131C"/>
    <property type="match status" value="1"/>
</dbReference>
<protein>
    <recommendedName>
        <fullName evidence="2">PH domain-containing protein</fullName>
    </recommendedName>
</protein>
<evidence type="ECO:0000313" key="3">
    <source>
        <dbReference type="EMBL" id="KAF1947172.1"/>
    </source>
</evidence>
<feature type="region of interest" description="Disordered" evidence="1">
    <location>
        <begin position="301"/>
        <end position="367"/>
    </location>
</feature>
<feature type="region of interest" description="Disordered" evidence="1">
    <location>
        <begin position="421"/>
        <end position="492"/>
    </location>
</feature>
<dbReference type="Gene3D" id="2.30.29.30">
    <property type="entry name" value="Pleckstrin-homology domain (PH domain)/Phosphotyrosine-binding domain (PTB)"/>
    <property type="match status" value="1"/>
</dbReference>
<dbReference type="PANTHER" id="PTHR37283:SF1">
    <property type="entry name" value="PH DOMAIN-CONTAINING PROTEIN YHR131C"/>
    <property type="match status" value="1"/>
</dbReference>
<dbReference type="InterPro" id="IPR001849">
    <property type="entry name" value="PH_domain"/>
</dbReference>
<sequence length="531" mass="58647">MDATTEIVSQSRTRTRAANTSTTPAAAPTYGYHNTYHTHEQLPNGSPPSYARATNAQILRVLEERTRTEKEAARDTLLPPPYSCTVEIGGVVGIKQELSSPFHVSDNRQWYDAYAILRGTQLSIYRIKTPGILSKSRQPTPGRLLHTYSLQHAEVGIASDLKKTALIPKSTFAHLVPVASRPKLYETDPQLFEPVREHAIRLRLELEQFLLCPPSQEGMLDWVEGLCAAIDISSPLEDRSEPRYRSLPRRGRRQHLLDGAQIGDNIENLSNLEAGRRIIAQQEQIFRQLYPHLAAAAREPASANAAPAADGLDDFDPEDVRCPTRSSRDSLTPVSSREEENADEDGPSSASLSDPKSARTQRPTFSQTLRYRRRCAPVLLASSPRVSDVVFARGTRLRISIKSQILVEYTAHPPRYDVHQFPKRKHSAHATTAETTTPAVDADADTTTRPASPLRARSDDSITSLSFDDDLAPAAEDSTSHEISSEGLPSPTRIEHIKADAARQLEALGKQRTNDEDGRETGVEIGVSLVI</sequence>
<accession>A0A6A5T5M2</accession>
<dbReference type="OrthoDB" id="5865767at2759"/>
<keyword evidence="4" id="KW-1185">Reference proteome</keyword>
<reference evidence="3" key="1">
    <citation type="journal article" date="2020" name="Stud. Mycol.">
        <title>101 Dothideomycetes genomes: a test case for predicting lifestyles and emergence of pathogens.</title>
        <authorList>
            <person name="Haridas S."/>
            <person name="Albert R."/>
            <person name="Binder M."/>
            <person name="Bloem J."/>
            <person name="Labutti K."/>
            <person name="Salamov A."/>
            <person name="Andreopoulos B."/>
            <person name="Baker S."/>
            <person name="Barry K."/>
            <person name="Bills G."/>
            <person name="Bluhm B."/>
            <person name="Cannon C."/>
            <person name="Castanera R."/>
            <person name="Culley D."/>
            <person name="Daum C."/>
            <person name="Ezra D."/>
            <person name="Gonzalez J."/>
            <person name="Henrissat B."/>
            <person name="Kuo A."/>
            <person name="Liang C."/>
            <person name="Lipzen A."/>
            <person name="Lutzoni F."/>
            <person name="Magnuson J."/>
            <person name="Mondo S."/>
            <person name="Nolan M."/>
            <person name="Ohm R."/>
            <person name="Pangilinan J."/>
            <person name="Park H.-J."/>
            <person name="Ramirez L."/>
            <person name="Alfaro M."/>
            <person name="Sun H."/>
            <person name="Tritt A."/>
            <person name="Yoshinaga Y."/>
            <person name="Zwiers L.-H."/>
            <person name="Turgeon B."/>
            <person name="Goodwin S."/>
            <person name="Spatafora J."/>
            <person name="Crous P."/>
            <person name="Grigoriev I."/>
        </authorList>
    </citation>
    <scope>NUCLEOTIDE SEQUENCE</scope>
    <source>
        <strain evidence="3">CBS 161.51</strain>
    </source>
</reference>
<feature type="compositionally biased region" description="Low complexity" evidence="1">
    <location>
        <begin position="429"/>
        <end position="453"/>
    </location>
</feature>
<feature type="compositionally biased region" description="Low complexity" evidence="1">
    <location>
        <begin position="16"/>
        <end position="29"/>
    </location>
</feature>
<feature type="domain" description="PH" evidence="2">
    <location>
        <begin position="85"/>
        <end position="231"/>
    </location>
</feature>
<dbReference type="PROSITE" id="PS50003">
    <property type="entry name" value="PH_DOMAIN"/>
    <property type="match status" value="1"/>
</dbReference>
<feature type="compositionally biased region" description="Polar residues" evidence="1">
    <location>
        <begin position="348"/>
        <end position="367"/>
    </location>
</feature>
<evidence type="ECO:0000313" key="4">
    <source>
        <dbReference type="Proteomes" id="UP000800038"/>
    </source>
</evidence>
<evidence type="ECO:0000259" key="2">
    <source>
        <dbReference type="PROSITE" id="PS50003"/>
    </source>
</evidence>
<name>A0A6A5T5M2_9PLEO</name>
<dbReference type="Proteomes" id="UP000800038">
    <property type="component" value="Unassembled WGS sequence"/>
</dbReference>
<feature type="compositionally biased region" description="Polar residues" evidence="1">
    <location>
        <begin position="1"/>
        <end position="10"/>
    </location>
</feature>
<dbReference type="InterPro" id="IPR011993">
    <property type="entry name" value="PH-like_dom_sf"/>
</dbReference>
<dbReference type="AlphaFoldDB" id="A0A6A5T5M2"/>
<dbReference type="EMBL" id="ML975999">
    <property type="protein sequence ID" value="KAF1947172.1"/>
    <property type="molecule type" value="Genomic_DNA"/>
</dbReference>
<organism evidence="3 4">
    <name type="scientific">Clathrospora elynae</name>
    <dbReference type="NCBI Taxonomy" id="706981"/>
    <lineage>
        <taxon>Eukaryota</taxon>
        <taxon>Fungi</taxon>
        <taxon>Dikarya</taxon>
        <taxon>Ascomycota</taxon>
        <taxon>Pezizomycotina</taxon>
        <taxon>Dothideomycetes</taxon>
        <taxon>Pleosporomycetidae</taxon>
        <taxon>Pleosporales</taxon>
        <taxon>Diademaceae</taxon>
        <taxon>Clathrospora</taxon>
    </lineage>
</organism>
<dbReference type="SUPFAM" id="SSF50729">
    <property type="entry name" value="PH domain-like"/>
    <property type="match status" value="1"/>
</dbReference>
<evidence type="ECO:0000256" key="1">
    <source>
        <dbReference type="SAM" id="MobiDB-lite"/>
    </source>
</evidence>
<proteinExistence type="predicted"/>